<gene>
    <name evidence="6" type="ORF">P7K49_017708</name>
</gene>
<feature type="domain" description="RNA helicase aquarius beta-barrel" evidence="4">
    <location>
        <begin position="69"/>
        <end position="176"/>
    </location>
</feature>
<feature type="domain" description="DNA2/NAM7 helicase-like C-terminal" evidence="3">
    <location>
        <begin position="659"/>
        <end position="853"/>
    </location>
</feature>
<dbReference type="CDD" id="cd17935">
    <property type="entry name" value="EEXXQc_AQR"/>
    <property type="match status" value="1"/>
</dbReference>
<feature type="compositionally biased region" description="Low complexity" evidence="1">
    <location>
        <begin position="995"/>
        <end position="1039"/>
    </location>
</feature>
<dbReference type="EMBL" id="JASSZA010000008">
    <property type="protein sequence ID" value="KAK2103852.1"/>
    <property type="molecule type" value="Genomic_DNA"/>
</dbReference>
<feature type="domain" description="RNA helicase aquarius insertion" evidence="5">
    <location>
        <begin position="230"/>
        <end position="311"/>
    </location>
</feature>
<evidence type="ECO:0000256" key="1">
    <source>
        <dbReference type="SAM" id="MobiDB-lite"/>
    </source>
</evidence>
<dbReference type="InterPro" id="IPR027417">
    <property type="entry name" value="P-loop_NTPase"/>
</dbReference>
<dbReference type="PANTHER" id="PTHR10887:SF5">
    <property type="entry name" value="RNA HELICASE AQUARIUS"/>
    <property type="match status" value="1"/>
</dbReference>
<feature type="region of interest" description="Disordered" evidence="1">
    <location>
        <begin position="267"/>
        <end position="290"/>
    </location>
</feature>
<evidence type="ECO:0008006" key="8">
    <source>
        <dbReference type="Google" id="ProtNLM"/>
    </source>
</evidence>
<evidence type="ECO:0000313" key="6">
    <source>
        <dbReference type="EMBL" id="KAK2103852.1"/>
    </source>
</evidence>
<feature type="domain" description="DNA2/NAM7 helicase helicase" evidence="2">
    <location>
        <begin position="597"/>
        <end position="650"/>
    </location>
</feature>
<feature type="compositionally biased region" description="Polar residues" evidence="1">
    <location>
        <begin position="982"/>
        <end position="994"/>
    </location>
</feature>
<name>A0ABQ9V5Y8_SAGOE</name>
<evidence type="ECO:0000259" key="3">
    <source>
        <dbReference type="Pfam" id="PF13087"/>
    </source>
</evidence>
<dbReference type="SUPFAM" id="SSF52540">
    <property type="entry name" value="P-loop containing nucleoside triphosphate hydrolases"/>
    <property type="match status" value="1"/>
</dbReference>
<dbReference type="Gene3D" id="3.40.50.300">
    <property type="entry name" value="P-loop containing nucleotide triphosphate hydrolases"/>
    <property type="match status" value="2"/>
</dbReference>
<dbReference type="InterPro" id="IPR048966">
    <property type="entry name" value="Aquarius_b-barrel"/>
</dbReference>
<dbReference type="Pfam" id="PF21144">
    <property type="entry name" value="Aquarius_N_3rd"/>
    <property type="match status" value="1"/>
</dbReference>
<dbReference type="Pfam" id="PF13086">
    <property type="entry name" value="AAA_11"/>
    <property type="match status" value="2"/>
</dbReference>
<protein>
    <recommendedName>
        <fullName evidence="8">RNA helicase aquarius</fullName>
    </recommendedName>
</protein>
<dbReference type="Pfam" id="PF13087">
    <property type="entry name" value="AAA_12"/>
    <property type="match status" value="1"/>
</dbReference>
<evidence type="ECO:0000259" key="5">
    <source>
        <dbReference type="Pfam" id="PF21144"/>
    </source>
</evidence>
<evidence type="ECO:0000259" key="4">
    <source>
        <dbReference type="Pfam" id="PF21143"/>
    </source>
</evidence>
<dbReference type="InterPro" id="IPR041679">
    <property type="entry name" value="DNA2/NAM7-like_C"/>
</dbReference>
<dbReference type="InterPro" id="IPR047187">
    <property type="entry name" value="SF1_C_Upf1"/>
</dbReference>
<dbReference type="Proteomes" id="UP001266305">
    <property type="component" value="Unassembled WGS sequence"/>
</dbReference>
<proteinExistence type="predicted"/>
<dbReference type="PANTHER" id="PTHR10887">
    <property type="entry name" value="DNA2/NAM7 HELICASE FAMILY"/>
    <property type="match status" value="1"/>
</dbReference>
<feature type="domain" description="DNA2/NAM7 helicase helicase" evidence="2">
    <location>
        <begin position="319"/>
        <end position="566"/>
    </location>
</feature>
<dbReference type="InterPro" id="IPR045055">
    <property type="entry name" value="DNA2/NAM7-like"/>
</dbReference>
<reference evidence="6 7" key="1">
    <citation type="submission" date="2023-05" db="EMBL/GenBank/DDBJ databases">
        <title>B98-5 Cell Line De Novo Hybrid Assembly: An Optical Mapping Approach.</title>
        <authorList>
            <person name="Kananen K."/>
            <person name="Auerbach J.A."/>
            <person name="Kautto E."/>
            <person name="Blachly J.S."/>
        </authorList>
    </citation>
    <scope>NUCLEOTIDE SEQUENCE [LARGE SCALE GENOMIC DNA]</scope>
    <source>
        <strain evidence="6">B95-8</strain>
        <tissue evidence="6">Cell line</tissue>
    </source>
</reference>
<organism evidence="6 7">
    <name type="scientific">Saguinus oedipus</name>
    <name type="common">Cotton-top tamarin</name>
    <name type="synonym">Oedipomidas oedipus</name>
    <dbReference type="NCBI Taxonomy" id="9490"/>
    <lineage>
        <taxon>Eukaryota</taxon>
        <taxon>Metazoa</taxon>
        <taxon>Chordata</taxon>
        <taxon>Craniata</taxon>
        <taxon>Vertebrata</taxon>
        <taxon>Euteleostomi</taxon>
        <taxon>Mammalia</taxon>
        <taxon>Eutheria</taxon>
        <taxon>Euarchontoglires</taxon>
        <taxon>Primates</taxon>
        <taxon>Haplorrhini</taxon>
        <taxon>Platyrrhini</taxon>
        <taxon>Cebidae</taxon>
        <taxon>Callitrichinae</taxon>
        <taxon>Saguinus</taxon>
    </lineage>
</organism>
<accession>A0ABQ9V5Y8</accession>
<feature type="compositionally biased region" description="Polar residues" evidence="1">
    <location>
        <begin position="1043"/>
        <end position="1053"/>
    </location>
</feature>
<feature type="domain" description="RNA helicase aquarius beta-barrel" evidence="4">
    <location>
        <begin position="1"/>
        <end position="49"/>
    </location>
</feature>
<evidence type="ECO:0000313" key="7">
    <source>
        <dbReference type="Proteomes" id="UP001266305"/>
    </source>
</evidence>
<dbReference type="InterPro" id="IPR048967">
    <property type="entry name" value="Aquarius_insert"/>
</dbReference>
<sequence length="1053" mass="120111">MAQPIVAFTVVEVAKPNIGENWPTRVRADVTINLNVRDHIKDEWEEFRRNPAPKLAKCLTNAYYSAYGLRKHDVCFLITVRPTKPYGTKFDRRRPFIEQVGLVYVRGCEIQGMLDDKGRVIEDEFEVGPEPRPNLRGESRTFRVFLDPNQYQQDMTNTIQNGAEDVYETFNIIMRRKPKENNFKEKTALYAVLETIRNLMNTDCVVPDWLHDIILGYGDPSSAHYSKMPNQIATLDFNDTFLSIEHLKASFPGHNVKVTVEDPALQIPPFRSGKGKKRKDADVEDEDTEEAKTLIVEPHVIPNRGPYPYNQPKRNTIQFTHTQIEAIRAGMQPGLTMVVGPPGTGKTDVAVQIISNIYHNFPEQRTLIVTHSNQALNQLFEKIMALDIDERHLLRLGHGEEELETEKDFSSIKGYGRVNYVLARRIELLEEVKRLQKSLGVPGDASYTCETAGYFFLYQVMSRWEEYISKVKNKGSALPDVTEVSTFFPFHEYFANAPQPIFKGRSYEEDMEIAEGCFRHIKKIFTQLEEFRASELLRSGLDRSKYLLVKEAKIIAMTCTHAALKRHDLVKLGFKFQVPLQTLNLLLPIAEEDIVPKQKYDNILMEEAAQILEIETFIPLLLQNPQDGFSRLKRWIMIGDHHQLPPVIKNMAFQKYSNMEQSLFTRFVRVGVPTVDLDAQGRARASLCNLYNWRYKNLGNLPHVQLLPEFSTANAGLLYDFQLINVEDFQGVGESEPNPYFYQNLGEAEYVVALFMYMCLLGYPADRISILTTYNGQKHLIRDIINRRCGNNPLIGRPNKVTTVDRFQGQQNDYILLSLVRTRAVGHLSVSQMDVRRLVVAMSRARLGLYIFARVSLFQNCFELTPAFSQLTARPLHLHIIPTEPFPTTRKVFQTLINGERPSHEVQIIKNMPQMANFVYNMYMHLIQTTHHYHQVEWERNLTLLQLPPAMVEEGEEVQNQETELETEEEAMTVQADIIPSPTDTSCSQETPAFQTDTTSNQTETTPSETGPSSNPEAISALSETTTTVTGAVPAPAEANMPQDATSASAETK</sequence>
<dbReference type="Pfam" id="PF21143">
    <property type="entry name" value="Aquarius_N_2nd"/>
    <property type="match status" value="2"/>
</dbReference>
<dbReference type="CDD" id="cd18808">
    <property type="entry name" value="SF1_C_Upf1"/>
    <property type="match status" value="1"/>
</dbReference>
<comment type="caution">
    <text evidence="6">The sequence shown here is derived from an EMBL/GenBank/DDBJ whole genome shotgun (WGS) entry which is preliminary data.</text>
</comment>
<keyword evidence="7" id="KW-1185">Reference proteome</keyword>
<dbReference type="InterPro" id="IPR041677">
    <property type="entry name" value="DNA2/NAM7_AAA_11"/>
</dbReference>
<evidence type="ECO:0000259" key="2">
    <source>
        <dbReference type="Pfam" id="PF13086"/>
    </source>
</evidence>
<feature type="region of interest" description="Disordered" evidence="1">
    <location>
        <begin position="980"/>
        <end position="1053"/>
    </location>
</feature>